<dbReference type="InterPro" id="IPR013216">
    <property type="entry name" value="Methyltransf_11"/>
</dbReference>
<gene>
    <name evidence="2" type="ORF">GCM10023203_56620</name>
</gene>
<evidence type="ECO:0000313" key="3">
    <source>
        <dbReference type="Proteomes" id="UP001500457"/>
    </source>
</evidence>
<proteinExistence type="predicted"/>
<reference evidence="3" key="1">
    <citation type="journal article" date="2019" name="Int. J. Syst. Evol. Microbiol.">
        <title>The Global Catalogue of Microorganisms (GCM) 10K type strain sequencing project: providing services to taxonomists for standard genome sequencing and annotation.</title>
        <authorList>
            <consortium name="The Broad Institute Genomics Platform"/>
            <consortium name="The Broad Institute Genome Sequencing Center for Infectious Disease"/>
            <person name="Wu L."/>
            <person name="Ma J."/>
        </authorList>
    </citation>
    <scope>NUCLEOTIDE SEQUENCE [LARGE SCALE GENOMIC DNA]</scope>
    <source>
        <strain evidence="3">JCM 17983</strain>
    </source>
</reference>
<dbReference type="InterPro" id="IPR029063">
    <property type="entry name" value="SAM-dependent_MTases_sf"/>
</dbReference>
<name>A0ABP9F794_9PSEU</name>
<evidence type="ECO:0000259" key="1">
    <source>
        <dbReference type="Pfam" id="PF08241"/>
    </source>
</evidence>
<dbReference type="SUPFAM" id="SSF53335">
    <property type="entry name" value="S-adenosyl-L-methionine-dependent methyltransferases"/>
    <property type="match status" value="1"/>
</dbReference>
<keyword evidence="3" id="KW-1185">Reference proteome</keyword>
<accession>A0ABP9F794</accession>
<sequence>MRTLQVDGDELWCEAMAGLHGEVVELGCGDGRNLPHYPPTVDGVHAFEPDPSLRHEARTVAAWATTPVWVRDDPVEALPLDSDSADGAVLHLLLNRRPAPVDVISELARVLRAGAPLVILEQPDADPLSAVRAGPFTVEDTWHVDGSAGPRVVGSARRNTR</sequence>
<organism evidence="2 3">
    <name type="scientific">Actinomycetospora straminea</name>
    <dbReference type="NCBI Taxonomy" id="663607"/>
    <lineage>
        <taxon>Bacteria</taxon>
        <taxon>Bacillati</taxon>
        <taxon>Actinomycetota</taxon>
        <taxon>Actinomycetes</taxon>
        <taxon>Pseudonocardiales</taxon>
        <taxon>Pseudonocardiaceae</taxon>
        <taxon>Actinomycetospora</taxon>
    </lineage>
</organism>
<comment type="caution">
    <text evidence="2">The sequence shown here is derived from an EMBL/GenBank/DDBJ whole genome shotgun (WGS) entry which is preliminary data.</text>
</comment>
<protein>
    <recommendedName>
        <fullName evidence="1">Methyltransferase type 11 domain-containing protein</fullName>
    </recommendedName>
</protein>
<dbReference type="CDD" id="cd02440">
    <property type="entry name" value="AdoMet_MTases"/>
    <property type="match status" value="1"/>
</dbReference>
<evidence type="ECO:0000313" key="2">
    <source>
        <dbReference type="EMBL" id="GAA4895045.1"/>
    </source>
</evidence>
<dbReference type="Gene3D" id="3.40.50.150">
    <property type="entry name" value="Vaccinia Virus protein VP39"/>
    <property type="match status" value="1"/>
</dbReference>
<dbReference type="Proteomes" id="UP001500457">
    <property type="component" value="Unassembled WGS sequence"/>
</dbReference>
<dbReference type="Pfam" id="PF08241">
    <property type="entry name" value="Methyltransf_11"/>
    <property type="match status" value="1"/>
</dbReference>
<dbReference type="RefSeq" id="WP_274233358.1">
    <property type="nucleotide sequence ID" value="NZ_BAABHQ010000027.1"/>
</dbReference>
<feature type="domain" description="Methyltransferase type 11" evidence="1">
    <location>
        <begin position="25"/>
        <end position="118"/>
    </location>
</feature>
<dbReference type="EMBL" id="BAABHQ010000027">
    <property type="protein sequence ID" value="GAA4895045.1"/>
    <property type="molecule type" value="Genomic_DNA"/>
</dbReference>